<keyword evidence="2" id="KW-1185">Reference proteome</keyword>
<evidence type="ECO:0000313" key="1">
    <source>
        <dbReference type="EMBL" id="AQP48454.1"/>
    </source>
</evidence>
<dbReference type="STRING" id="1332264.BW730_13995"/>
<dbReference type="EMBL" id="CP019606">
    <property type="protein sequence ID" value="AQP48454.1"/>
    <property type="molecule type" value="Genomic_DNA"/>
</dbReference>
<reference evidence="2" key="1">
    <citation type="submission" date="2017-02" db="EMBL/GenBank/DDBJ databases">
        <title>Tessaracoccus aquaemaris sp. nov., isolated from the intestine of a Korean rockfish, Sebastes schlegelii, in a marine aquaculture pond.</title>
        <authorList>
            <person name="Tak E.J."/>
            <person name="Bae J.-W."/>
        </authorList>
    </citation>
    <scope>NUCLEOTIDE SEQUENCE [LARGE SCALE GENOMIC DNA]</scope>
    <source>
        <strain evidence="2">NSG39</strain>
    </source>
</reference>
<organism evidence="1 2">
    <name type="scientific">Tessaracoccus aquimaris</name>
    <dbReference type="NCBI Taxonomy" id="1332264"/>
    <lineage>
        <taxon>Bacteria</taxon>
        <taxon>Bacillati</taxon>
        <taxon>Actinomycetota</taxon>
        <taxon>Actinomycetes</taxon>
        <taxon>Propionibacteriales</taxon>
        <taxon>Propionibacteriaceae</taxon>
        <taxon>Tessaracoccus</taxon>
    </lineage>
</organism>
<sequence>MSTTIDTGLADLITIYEVRAHLEALRPDLADAVTVDGERPRLSLRLTTGAAVTLERSDQSTTGWAVISPAVHGIVTPALGAAGMADAMVSLVGLLGPAPLHRVA</sequence>
<dbReference type="KEGG" id="tes:BW730_13995"/>
<gene>
    <name evidence="1" type="ORF">BW730_13995</name>
</gene>
<dbReference type="RefSeq" id="WP_077686788.1">
    <property type="nucleotide sequence ID" value="NZ_CP019606.1"/>
</dbReference>
<dbReference type="AlphaFoldDB" id="A0A1Q2CQS5"/>
<proteinExistence type="predicted"/>
<dbReference type="OrthoDB" id="3730565at2"/>
<protein>
    <submittedName>
        <fullName evidence="1">Uncharacterized protein</fullName>
    </submittedName>
</protein>
<evidence type="ECO:0000313" key="2">
    <source>
        <dbReference type="Proteomes" id="UP000188145"/>
    </source>
</evidence>
<dbReference type="Proteomes" id="UP000188145">
    <property type="component" value="Chromosome"/>
</dbReference>
<accession>A0A1Q2CQS5</accession>
<name>A0A1Q2CQS5_9ACTN</name>